<dbReference type="GO" id="GO:0033214">
    <property type="term" value="P:siderophore-iron import into cell"/>
    <property type="evidence" value="ECO:0007669"/>
    <property type="project" value="TreeGrafter"/>
</dbReference>
<feature type="transmembrane region" description="Helical" evidence="8">
    <location>
        <begin position="63"/>
        <end position="83"/>
    </location>
</feature>
<evidence type="ECO:0000313" key="10">
    <source>
        <dbReference type="Proteomes" id="UP000193307"/>
    </source>
</evidence>
<keyword evidence="7 8" id="KW-0472">Membrane</keyword>
<sequence length="337" mass="36396">MPLENIATPPAATSSKAPHRLDRDTKRLLILGALAVISMVLFMTLGIPSGALAFAMSFRIGKLAALILVAFAIATATQLFHVVTRNQILTPAIMGFDALYLMIQTGLVFGIGSVATLALDPVSKFAIEVVAMMVFSTGLFLWLFTARAHDLHLLVLVGIIFGALFRSLSGFISRMIDPNDFVVVQGAMFARFNAVNLDLLWISIVLCGATLPIVWALRHQFDVLALGRDVAINLGLHYRRVMFITFATVGLLVSVSTALVGPVTFFGLLVTHLAYRFLPGARFGPLLIANTLIAITTLIGGQAIFEHVLGYKGTLSVVIDLLGGLMFLYLLLKGARR</sequence>
<dbReference type="SUPFAM" id="SSF81345">
    <property type="entry name" value="ABC transporter involved in vitamin B12 uptake, BtuC"/>
    <property type="match status" value="1"/>
</dbReference>
<evidence type="ECO:0000256" key="1">
    <source>
        <dbReference type="ARBA" id="ARBA00004651"/>
    </source>
</evidence>
<reference evidence="9 10" key="1">
    <citation type="submission" date="2017-03" db="EMBL/GenBank/DDBJ databases">
        <authorList>
            <person name="Afonso C.L."/>
            <person name="Miller P.J."/>
            <person name="Scott M.A."/>
            <person name="Spackman E."/>
            <person name="Goraichik I."/>
            <person name="Dimitrov K.M."/>
            <person name="Suarez D.L."/>
            <person name="Swayne D.E."/>
        </authorList>
    </citation>
    <scope>NUCLEOTIDE SEQUENCE [LARGE SCALE GENOMIC DNA]</scope>
    <source>
        <strain evidence="9 10">CECT 7971</strain>
    </source>
</reference>
<feature type="transmembrane region" description="Helical" evidence="8">
    <location>
        <begin position="283"/>
        <end position="305"/>
    </location>
</feature>
<comment type="similarity">
    <text evidence="2">Belongs to the binding-protein-dependent transport system permease family. FecCD subfamily.</text>
</comment>
<dbReference type="PANTHER" id="PTHR30472:SF19">
    <property type="entry name" value="PETROBACTIN IMPORT SYSTEM PERMEASE PROTEIN YCLO"/>
    <property type="match status" value="1"/>
</dbReference>
<feature type="transmembrane region" description="Helical" evidence="8">
    <location>
        <begin position="125"/>
        <end position="145"/>
    </location>
</feature>
<dbReference type="InterPro" id="IPR037294">
    <property type="entry name" value="ABC_BtuC-like"/>
</dbReference>
<feature type="transmembrane region" description="Helical" evidence="8">
    <location>
        <begin position="98"/>
        <end position="118"/>
    </location>
</feature>
<dbReference type="RefSeq" id="WP_085848237.1">
    <property type="nucleotide sequence ID" value="NZ_FNZV01000006.1"/>
</dbReference>
<feature type="transmembrane region" description="Helical" evidence="8">
    <location>
        <begin position="199"/>
        <end position="221"/>
    </location>
</feature>
<evidence type="ECO:0000256" key="6">
    <source>
        <dbReference type="ARBA" id="ARBA00022989"/>
    </source>
</evidence>
<dbReference type="OrthoDB" id="9796260at2"/>
<accession>A0A1Y5S9Z1</accession>
<evidence type="ECO:0000256" key="5">
    <source>
        <dbReference type="ARBA" id="ARBA00022692"/>
    </source>
</evidence>
<dbReference type="EMBL" id="FWFW01000003">
    <property type="protein sequence ID" value="SLN32976.1"/>
    <property type="molecule type" value="Genomic_DNA"/>
</dbReference>
<protein>
    <submittedName>
        <fullName evidence="9">Fe(3+) dicitrate transport system permease protein FecD</fullName>
    </submittedName>
</protein>
<dbReference type="AlphaFoldDB" id="A0A1Y5S9Z1"/>
<keyword evidence="5 8" id="KW-0812">Transmembrane</keyword>
<dbReference type="GO" id="GO:0022857">
    <property type="term" value="F:transmembrane transporter activity"/>
    <property type="evidence" value="ECO:0007669"/>
    <property type="project" value="InterPro"/>
</dbReference>
<keyword evidence="3" id="KW-0813">Transport</keyword>
<feature type="transmembrane region" description="Helical" evidence="8">
    <location>
        <begin position="311"/>
        <end position="332"/>
    </location>
</feature>
<evidence type="ECO:0000256" key="2">
    <source>
        <dbReference type="ARBA" id="ARBA00007935"/>
    </source>
</evidence>
<keyword evidence="10" id="KW-1185">Reference proteome</keyword>
<feature type="transmembrane region" description="Helical" evidence="8">
    <location>
        <begin position="28"/>
        <end position="56"/>
    </location>
</feature>
<feature type="transmembrane region" description="Helical" evidence="8">
    <location>
        <begin position="151"/>
        <end position="168"/>
    </location>
</feature>
<dbReference type="Gene3D" id="1.10.3470.10">
    <property type="entry name" value="ABC transporter involved in vitamin B12 uptake, BtuC"/>
    <property type="match status" value="1"/>
</dbReference>
<dbReference type="Pfam" id="PF01032">
    <property type="entry name" value="FecCD"/>
    <property type="match status" value="1"/>
</dbReference>
<dbReference type="InterPro" id="IPR000522">
    <property type="entry name" value="ABC_transptr_permease_BtuC"/>
</dbReference>
<evidence type="ECO:0000256" key="4">
    <source>
        <dbReference type="ARBA" id="ARBA00022475"/>
    </source>
</evidence>
<evidence type="ECO:0000256" key="3">
    <source>
        <dbReference type="ARBA" id="ARBA00022448"/>
    </source>
</evidence>
<dbReference type="STRING" id="658057.SAMN04488032_106197"/>
<dbReference type="GO" id="GO:0005886">
    <property type="term" value="C:plasma membrane"/>
    <property type="evidence" value="ECO:0007669"/>
    <property type="project" value="UniProtKB-SubCell"/>
</dbReference>
<dbReference type="Proteomes" id="UP000193307">
    <property type="component" value="Unassembled WGS sequence"/>
</dbReference>
<keyword evidence="4" id="KW-1003">Cell membrane</keyword>
<evidence type="ECO:0000313" key="9">
    <source>
        <dbReference type="EMBL" id="SLN32976.1"/>
    </source>
</evidence>
<dbReference type="PANTHER" id="PTHR30472">
    <property type="entry name" value="FERRIC ENTEROBACTIN TRANSPORT SYSTEM PERMEASE PROTEIN"/>
    <property type="match status" value="1"/>
</dbReference>
<gene>
    <name evidence="9" type="primary">fecD</name>
    <name evidence="9" type="ORF">PAM7971_01357</name>
</gene>
<evidence type="ECO:0000256" key="8">
    <source>
        <dbReference type="SAM" id="Phobius"/>
    </source>
</evidence>
<proteinExistence type="inferred from homology"/>
<feature type="transmembrane region" description="Helical" evidence="8">
    <location>
        <begin position="241"/>
        <end position="271"/>
    </location>
</feature>
<organism evidence="9 10">
    <name type="scientific">Pacificibacter marinus</name>
    <dbReference type="NCBI Taxonomy" id="658057"/>
    <lineage>
        <taxon>Bacteria</taxon>
        <taxon>Pseudomonadati</taxon>
        <taxon>Pseudomonadota</taxon>
        <taxon>Alphaproteobacteria</taxon>
        <taxon>Rhodobacterales</taxon>
        <taxon>Roseobacteraceae</taxon>
        <taxon>Pacificibacter</taxon>
    </lineage>
</organism>
<comment type="subcellular location">
    <subcellularLocation>
        <location evidence="1">Cell membrane</location>
        <topology evidence="1">Multi-pass membrane protein</topology>
    </subcellularLocation>
</comment>
<keyword evidence="6 8" id="KW-1133">Transmembrane helix</keyword>
<evidence type="ECO:0000256" key="7">
    <source>
        <dbReference type="ARBA" id="ARBA00023136"/>
    </source>
</evidence>
<name>A0A1Y5S9Z1_9RHOB</name>